<proteinExistence type="predicted"/>
<dbReference type="AlphaFoldDB" id="A0A5P1FN52"/>
<accession>A0A5P1FN52</accession>
<gene>
    <name evidence="1" type="ORF">A4U43_C01F8690</name>
</gene>
<sequence>MLAFFTTFFIVNQRLPNLGKAVPPAQQVTAVQMLVENTMTNRGGRRSRCKLAAARRTRRSVAGVKKLRQRISAVRRGVQVERSREDVGDGRGGSTALRAMGTESMLASSITANLADFFTSFWSEEEEEVVAIFGVLEFGGRRRDEGVRKEIGGTRSLTVW</sequence>
<reference evidence="2" key="1">
    <citation type="journal article" date="2017" name="Nat. Commun.">
        <title>The asparagus genome sheds light on the origin and evolution of a young Y chromosome.</title>
        <authorList>
            <person name="Harkess A."/>
            <person name="Zhou J."/>
            <person name="Xu C."/>
            <person name="Bowers J.E."/>
            <person name="Van der Hulst R."/>
            <person name="Ayyampalayam S."/>
            <person name="Mercati F."/>
            <person name="Riccardi P."/>
            <person name="McKain M.R."/>
            <person name="Kakrana A."/>
            <person name="Tang H."/>
            <person name="Ray J."/>
            <person name="Groenendijk J."/>
            <person name="Arikit S."/>
            <person name="Mathioni S.M."/>
            <person name="Nakano M."/>
            <person name="Shan H."/>
            <person name="Telgmann-Rauber A."/>
            <person name="Kanno A."/>
            <person name="Yue Z."/>
            <person name="Chen H."/>
            <person name="Li W."/>
            <person name="Chen Y."/>
            <person name="Xu X."/>
            <person name="Zhang Y."/>
            <person name="Luo S."/>
            <person name="Chen H."/>
            <person name="Gao J."/>
            <person name="Mao Z."/>
            <person name="Pires J.C."/>
            <person name="Luo M."/>
            <person name="Kudrna D."/>
            <person name="Wing R.A."/>
            <person name="Meyers B.C."/>
            <person name="Yi K."/>
            <person name="Kong H."/>
            <person name="Lavrijsen P."/>
            <person name="Sunseri F."/>
            <person name="Falavigna A."/>
            <person name="Ye Y."/>
            <person name="Leebens-Mack J.H."/>
            <person name="Chen G."/>
        </authorList>
    </citation>
    <scope>NUCLEOTIDE SEQUENCE [LARGE SCALE GENOMIC DNA]</scope>
    <source>
        <strain evidence="2">cv. DH0086</strain>
    </source>
</reference>
<dbReference type="EMBL" id="CM007381">
    <property type="protein sequence ID" value="ONK79658.1"/>
    <property type="molecule type" value="Genomic_DNA"/>
</dbReference>
<dbReference type="Gramene" id="ONK79658">
    <property type="protein sequence ID" value="ONK79658"/>
    <property type="gene ID" value="A4U43_C01F8690"/>
</dbReference>
<name>A0A5P1FN52_ASPOF</name>
<protein>
    <submittedName>
        <fullName evidence="1">Uncharacterized protein</fullName>
    </submittedName>
</protein>
<dbReference type="Proteomes" id="UP000243459">
    <property type="component" value="Chromosome 1"/>
</dbReference>
<evidence type="ECO:0000313" key="2">
    <source>
        <dbReference type="Proteomes" id="UP000243459"/>
    </source>
</evidence>
<evidence type="ECO:0000313" key="1">
    <source>
        <dbReference type="EMBL" id="ONK79658.1"/>
    </source>
</evidence>
<keyword evidence="2" id="KW-1185">Reference proteome</keyword>
<organism evidence="1 2">
    <name type="scientific">Asparagus officinalis</name>
    <name type="common">Garden asparagus</name>
    <dbReference type="NCBI Taxonomy" id="4686"/>
    <lineage>
        <taxon>Eukaryota</taxon>
        <taxon>Viridiplantae</taxon>
        <taxon>Streptophyta</taxon>
        <taxon>Embryophyta</taxon>
        <taxon>Tracheophyta</taxon>
        <taxon>Spermatophyta</taxon>
        <taxon>Magnoliopsida</taxon>
        <taxon>Liliopsida</taxon>
        <taxon>Asparagales</taxon>
        <taxon>Asparagaceae</taxon>
        <taxon>Asparagoideae</taxon>
        <taxon>Asparagus</taxon>
    </lineage>
</organism>